<dbReference type="GO" id="GO:0043022">
    <property type="term" value="F:ribosome binding"/>
    <property type="evidence" value="ECO:0007669"/>
    <property type="project" value="InterPro"/>
</dbReference>
<keyword evidence="3 5" id="KW-0698">rRNA processing</keyword>
<dbReference type="GO" id="GO:0005840">
    <property type="term" value="C:ribosome"/>
    <property type="evidence" value="ECO:0007669"/>
    <property type="project" value="InterPro"/>
</dbReference>
<dbReference type="GO" id="GO:0006364">
    <property type="term" value="P:rRNA processing"/>
    <property type="evidence" value="ECO:0007669"/>
    <property type="project" value="UniProtKB-UniRule"/>
</dbReference>
<comment type="subcellular location">
    <subcellularLocation>
        <location evidence="5">Cytoplasm</location>
    </subcellularLocation>
</comment>
<reference evidence="8 9" key="1">
    <citation type="submission" date="2017-04" db="EMBL/GenBank/DDBJ databases">
        <authorList>
            <person name="Afonso C.L."/>
            <person name="Miller P.J."/>
            <person name="Scott M.A."/>
            <person name="Spackman E."/>
            <person name="Goraichik I."/>
            <person name="Dimitrov K.M."/>
            <person name="Suarez D.L."/>
            <person name="Swayne D.E."/>
        </authorList>
    </citation>
    <scope>NUCLEOTIDE SEQUENCE [LARGE SCALE GENOMIC DNA]</scope>
    <source>
        <strain evidence="8 9">VK13</strain>
    </source>
</reference>
<keyword evidence="9" id="KW-1185">Reference proteome</keyword>
<dbReference type="InterPro" id="IPR011033">
    <property type="entry name" value="PRC_barrel-like_sf"/>
</dbReference>
<dbReference type="GO" id="GO:0005737">
    <property type="term" value="C:cytoplasm"/>
    <property type="evidence" value="ECO:0007669"/>
    <property type="project" value="UniProtKB-SubCell"/>
</dbReference>
<feature type="domain" description="Ribosome maturation factor RimM PRC barrel" evidence="7">
    <location>
        <begin position="111"/>
        <end position="181"/>
    </location>
</feature>
<dbReference type="OrthoDB" id="9783509at2"/>
<dbReference type="GO" id="GO:0042274">
    <property type="term" value="P:ribosomal small subunit biogenesis"/>
    <property type="evidence" value="ECO:0007669"/>
    <property type="project" value="UniProtKB-UniRule"/>
</dbReference>
<dbReference type="Proteomes" id="UP000192708">
    <property type="component" value="Unassembled WGS sequence"/>
</dbReference>
<keyword evidence="1 5" id="KW-0963">Cytoplasm</keyword>
<accession>A0A1W1YCJ1</accession>
<dbReference type="SUPFAM" id="SSF50346">
    <property type="entry name" value="PRC-barrel domain"/>
    <property type="match status" value="1"/>
</dbReference>
<proteinExistence type="inferred from homology"/>
<dbReference type="Gene3D" id="2.30.30.240">
    <property type="entry name" value="PRC-barrel domain"/>
    <property type="match status" value="1"/>
</dbReference>
<keyword evidence="4 5" id="KW-0143">Chaperone</keyword>
<dbReference type="HAMAP" id="MF_00014">
    <property type="entry name" value="Ribosome_mat_RimM"/>
    <property type="match status" value="1"/>
</dbReference>
<dbReference type="EMBL" id="FWXJ01000002">
    <property type="protein sequence ID" value="SMC33531.1"/>
    <property type="molecule type" value="Genomic_DNA"/>
</dbReference>
<dbReference type="InterPro" id="IPR009000">
    <property type="entry name" value="Transl_B-barrel_sf"/>
</dbReference>
<dbReference type="NCBIfam" id="TIGR02273">
    <property type="entry name" value="16S_RimM"/>
    <property type="match status" value="1"/>
</dbReference>
<dbReference type="SUPFAM" id="SSF50447">
    <property type="entry name" value="Translation proteins"/>
    <property type="match status" value="1"/>
</dbReference>
<comment type="domain">
    <text evidence="5">The PRC barrel domain binds ribosomal protein uS19.</text>
</comment>
<dbReference type="InterPro" id="IPR036976">
    <property type="entry name" value="RimM_N_sf"/>
</dbReference>
<comment type="similarity">
    <text evidence="5">Belongs to the RimM family.</text>
</comment>
<dbReference type="InterPro" id="IPR002676">
    <property type="entry name" value="RimM_N"/>
</dbReference>
<evidence type="ECO:0000259" key="7">
    <source>
        <dbReference type="Pfam" id="PF24986"/>
    </source>
</evidence>
<dbReference type="PANTHER" id="PTHR33692:SF1">
    <property type="entry name" value="RIBOSOME MATURATION FACTOR RIMM"/>
    <property type="match status" value="1"/>
</dbReference>
<dbReference type="Pfam" id="PF01782">
    <property type="entry name" value="RimM"/>
    <property type="match status" value="1"/>
</dbReference>
<evidence type="ECO:0000256" key="2">
    <source>
        <dbReference type="ARBA" id="ARBA00022517"/>
    </source>
</evidence>
<evidence type="ECO:0000313" key="9">
    <source>
        <dbReference type="Proteomes" id="UP000192708"/>
    </source>
</evidence>
<organism evidence="8 9">
    <name type="scientific">Polynucleobacter kasalickyi</name>
    <dbReference type="NCBI Taxonomy" id="1938817"/>
    <lineage>
        <taxon>Bacteria</taxon>
        <taxon>Pseudomonadati</taxon>
        <taxon>Pseudomonadota</taxon>
        <taxon>Betaproteobacteria</taxon>
        <taxon>Burkholderiales</taxon>
        <taxon>Burkholderiaceae</taxon>
        <taxon>Polynucleobacter</taxon>
    </lineage>
</organism>
<evidence type="ECO:0000313" key="8">
    <source>
        <dbReference type="EMBL" id="SMC33531.1"/>
    </source>
</evidence>
<dbReference type="RefSeq" id="WP_159460797.1">
    <property type="nucleotide sequence ID" value="NZ_FWXJ01000002.1"/>
</dbReference>
<dbReference type="Gene3D" id="2.40.30.60">
    <property type="entry name" value="RimM"/>
    <property type="match status" value="1"/>
</dbReference>
<dbReference type="Pfam" id="PF24986">
    <property type="entry name" value="PRC_RimM"/>
    <property type="match status" value="1"/>
</dbReference>
<dbReference type="STRING" id="1938817.SAMN06296008_102218"/>
<evidence type="ECO:0000256" key="1">
    <source>
        <dbReference type="ARBA" id="ARBA00022490"/>
    </source>
</evidence>
<evidence type="ECO:0000259" key="6">
    <source>
        <dbReference type="Pfam" id="PF01782"/>
    </source>
</evidence>
<name>A0A1W1YCJ1_9BURK</name>
<evidence type="ECO:0000256" key="3">
    <source>
        <dbReference type="ARBA" id="ARBA00022552"/>
    </source>
</evidence>
<sequence>MTIESKDTLPADLVELGTVIDAYGIRGALKVRPFSDDPVALLKAKEVWIRHPRDPQTLKNYQVYTSRNHSGTILLELVGLNDRELVLSLKSAEILVSRKSFPSLSQDEYYWSDLIGLQVINQHQESFGKVTELMENGVQSVLVIEDDAKKQRLIPFVAPFILDVFLKDTDQPRIVVEWENDW</sequence>
<dbReference type="InterPro" id="IPR011961">
    <property type="entry name" value="RimM"/>
</dbReference>
<dbReference type="AlphaFoldDB" id="A0A1W1YCJ1"/>
<protein>
    <recommendedName>
        <fullName evidence="5">Ribosome maturation factor RimM</fullName>
    </recommendedName>
</protein>
<dbReference type="InterPro" id="IPR056792">
    <property type="entry name" value="PRC_RimM"/>
</dbReference>
<feature type="domain" description="RimM N-terminal" evidence="6">
    <location>
        <begin position="16"/>
        <end position="99"/>
    </location>
</feature>
<evidence type="ECO:0000256" key="4">
    <source>
        <dbReference type="ARBA" id="ARBA00023186"/>
    </source>
</evidence>
<comment type="subunit">
    <text evidence="5">Binds ribosomal protein uS19.</text>
</comment>
<evidence type="ECO:0000256" key="5">
    <source>
        <dbReference type="HAMAP-Rule" id="MF_00014"/>
    </source>
</evidence>
<comment type="function">
    <text evidence="5">An accessory protein needed during the final step in the assembly of 30S ribosomal subunit, possibly for assembly of the head region. Essential for efficient processing of 16S rRNA. May be needed both before and after RbfA during the maturation of 16S rRNA. It has affinity for free ribosomal 30S subunits but not for 70S ribosomes.</text>
</comment>
<dbReference type="PANTHER" id="PTHR33692">
    <property type="entry name" value="RIBOSOME MATURATION FACTOR RIMM"/>
    <property type="match status" value="1"/>
</dbReference>
<keyword evidence="2 5" id="KW-0690">Ribosome biogenesis</keyword>
<gene>
    <name evidence="5" type="primary">rimM</name>
    <name evidence="8" type="ORF">SAMN06296008_102218</name>
</gene>